<evidence type="ECO:0000313" key="1">
    <source>
        <dbReference type="EMBL" id="TRU46147.1"/>
    </source>
</evidence>
<organism evidence="1 2">
    <name type="scientific">Microcystis aeruginosa Ma_QC_Ch_20071001_S25D</name>
    <dbReference type="NCBI Taxonomy" id="2486250"/>
    <lineage>
        <taxon>Bacteria</taxon>
        <taxon>Bacillati</taxon>
        <taxon>Cyanobacteriota</taxon>
        <taxon>Cyanophyceae</taxon>
        <taxon>Oscillatoriophycideae</taxon>
        <taxon>Chroococcales</taxon>
        <taxon>Microcystaceae</taxon>
        <taxon>Microcystis</taxon>
    </lineage>
</organism>
<proteinExistence type="predicted"/>
<protein>
    <submittedName>
        <fullName evidence="1">Uncharacterized protein</fullName>
    </submittedName>
</protein>
<sequence length="59" mass="6606">MIDILGSDVGIRIHFAPLAYNRENLAALTIILEQAVILTGSLPFHPLKVPWPLLKPRDF</sequence>
<dbReference type="Proteomes" id="UP000316958">
    <property type="component" value="Unassembled WGS sequence"/>
</dbReference>
<dbReference type="AlphaFoldDB" id="A0A552FHG5"/>
<dbReference type="EMBL" id="SFBE01000317">
    <property type="protein sequence ID" value="TRU46147.1"/>
    <property type="molecule type" value="Genomic_DNA"/>
</dbReference>
<evidence type="ECO:0000313" key="2">
    <source>
        <dbReference type="Proteomes" id="UP000316958"/>
    </source>
</evidence>
<comment type="caution">
    <text evidence="1">The sequence shown here is derived from an EMBL/GenBank/DDBJ whole genome shotgun (WGS) entry which is preliminary data.</text>
</comment>
<accession>A0A552FHG5</accession>
<gene>
    <name evidence="1" type="ORF">EWV57_19140</name>
</gene>
<reference evidence="1 2" key="1">
    <citation type="submission" date="2019-01" db="EMBL/GenBank/DDBJ databases">
        <title>Coherence of Microcystis species and biogeography revealed through population genomics.</title>
        <authorList>
            <person name="Perez-Carrascal O.M."/>
            <person name="Terrat Y."/>
            <person name="Giani A."/>
            <person name="Fortin N."/>
            <person name="Tromas N."/>
            <person name="Shapiro B.J."/>
        </authorList>
    </citation>
    <scope>NUCLEOTIDE SEQUENCE [LARGE SCALE GENOMIC DNA]</scope>
    <source>
        <strain evidence="1">Ma_QC_Ch_20071001_S25D</strain>
    </source>
</reference>
<name>A0A552FHG5_MICAE</name>